<keyword evidence="2" id="KW-1185">Reference proteome</keyword>
<evidence type="ECO:0000313" key="2">
    <source>
        <dbReference type="Proteomes" id="UP000800040"/>
    </source>
</evidence>
<dbReference type="AlphaFoldDB" id="A0A6A5K507"/>
<organism evidence="1 2">
    <name type="scientific">Decorospora gaudefroyi</name>
    <dbReference type="NCBI Taxonomy" id="184978"/>
    <lineage>
        <taxon>Eukaryota</taxon>
        <taxon>Fungi</taxon>
        <taxon>Dikarya</taxon>
        <taxon>Ascomycota</taxon>
        <taxon>Pezizomycotina</taxon>
        <taxon>Dothideomycetes</taxon>
        <taxon>Pleosporomycetidae</taxon>
        <taxon>Pleosporales</taxon>
        <taxon>Pleosporineae</taxon>
        <taxon>Pleosporaceae</taxon>
        <taxon>Decorospora</taxon>
    </lineage>
</organism>
<gene>
    <name evidence="1" type="ORF">BDW02DRAFT_571439</name>
</gene>
<evidence type="ECO:0000313" key="1">
    <source>
        <dbReference type="EMBL" id="KAF1832019.1"/>
    </source>
</evidence>
<dbReference type="Proteomes" id="UP000800040">
    <property type="component" value="Unassembled WGS sequence"/>
</dbReference>
<accession>A0A6A5K507</accession>
<protein>
    <submittedName>
        <fullName evidence="1">Uncharacterized protein</fullName>
    </submittedName>
</protein>
<dbReference type="EMBL" id="ML975348">
    <property type="protein sequence ID" value="KAF1832019.1"/>
    <property type="molecule type" value="Genomic_DNA"/>
</dbReference>
<sequence length="56" mass="6202">MQGSAPDVLGSGGACGEEEKLFRYYIGWDLRGAGEEVYGYLKRERERDGLLAEVFG</sequence>
<name>A0A6A5K507_9PLEO</name>
<reference evidence="1" key="1">
    <citation type="submission" date="2020-01" db="EMBL/GenBank/DDBJ databases">
        <authorList>
            <consortium name="DOE Joint Genome Institute"/>
            <person name="Haridas S."/>
            <person name="Albert R."/>
            <person name="Binder M."/>
            <person name="Bloem J."/>
            <person name="Labutti K."/>
            <person name="Salamov A."/>
            <person name="Andreopoulos B."/>
            <person name="Baker S.E."/>
            <person name="Barry K."/>
            <person name="Bills G."/>
            <person name="Bluhm B.H."/>
            <person name="Cannon C."/>
            <person name="Castanera R."/>
            <person name="Culley D.E."/>
            <person name="Daum C."/>
            <person name="Ezra D."/>
            <person name="Gonzalez J.B."/>
            <person name="Henrissat B."/>
            <person name="Kuo A."/>
            <person name="Liang C."/>
            <person name="Lipzen A."/>
            <person name="Lutzoni F."/>
            <person name="Magnuson J."/>
            <person name="Mondo S."/>
            <person name="Nolan M."/>
            <person name="Ohm R."/>
            <person name="Pangilinan J."/>
            <person name="Park H.-J."/>
            <person name="Ramirez L."/>
            <person name="Alfaro M."/>
            <person name="Sun H."/>
            <person name="Tritt A."/>
            <person name="Yoshinaga Y."/>
            <person name="Zwiers L.-H."/>
            <person name="Turgeon B.G."/>
            <person name="Goodwin S.B."/>
            <person name="Spatafora J.W."/>
            <person name="Crous P.W."/>
            <person name="Grigoriev I.V."/>
        </authorList>
    </citation>
    <scope>NUCLEOTIDE SEQUENCE</scope>
    <source>
        <strain evidence="1">P77</strain>
    </source>
</reference>
<proteinExistence type="predicted"/>